<keyword evidence="9" id="KW-1185">Reference proteome</keyword>
<feature type="transmembrane region" description="Helical" evidence="6">
    <location>
        <begin position="12"/>
        <end position="40"/>
    </location>
</feature>
<feature type="transmembrane region" description="Helical" evidence="6">
    <location>
        <begin position="221"/>
        <end position="245"/>
    </location>
</feature>
<feature type="transmembrane region" description="Helical" evidence="6">
    <location>
        <begin position="196"/>
        <end position="215"/>
    </location>
</feature>
<name>A0ABU7L5U9_9NOCA</name>
<accession>A0ABU7L5U9</accession>
<feature type="transmembrane region" description="Helical" evidence="6">
    <location>
        <begin position="164"/>
        <end position="184"/>
    </location>
</feature>
<keyword evidence="5 6" id="KW-0472">Membrane</keyword>
<proteinExistence type="predicted"/>
<dbReference type="InterPro" id="IPR020846">
    <property type="entry name" value="MFS_dom"/>
</dbReference>
<dbReference type="InterPro" id="IPR011701">
    <property type="entry name" value="MFS"/>
</dbReference>
<dbReference type="Proteomes" id="UP001336020">
    <property type="component" value="Unassembled WGS sequence"/>
</dbReference>
<dbReference type="Pfam" id="PF07690">
    <property type="entry name" value="MFS_1"/>
    <property type="match status" value="1"/>
</dbReference>
<keyword evidence="2" id="KW-0813">Transport</keyword>
<sequence>MVLRPSSPGRIVGVLVFGGIVTTLMSTLVIPLLGALPAILGTSVANASWVVTVTLLSGAVATPVTGRLGDMYGARRILLLCTIPLIVGSVLCALSSSLAPMLVGRVLQGAGFGMVPVGISALRTLVPPEKLGSSIAVMSSSLGVGGALGLPLAAVVAQTTSWRFLFWGVAALSAATAVLIAWAVPSTPAYGKGKRFDAVGALGVAVGLVCLLLVVSKGAEWGWASPATLALLAGGVIALVLWALWELRTDDPLVDLRVSTGTRVLVTNSVTILIGFSAYFQSLLVPQLRQLPESTGYGLGQSMVMMGLWCAPAGMAMMAVAPLSARLTATRGPRATLLTGCLFMATGFASSLFLMGSTWGLMFVSCSVAAGLGLAYGAIPTLILSSVPQSEGASANSVNTLLRSVGSSVSAAVSGMVLGRMSIEFAGSTIPSESGFVTGFMIGGVTALVAAATTMMIRVRKPGVGPAHEPHAPERATG</sequence>
<feature type="domain" description="Major facilitator superfamily (MFS) profile" evidence="7">
    <location>
        <begin position="11"/>
        <end position="462"/>
    </location>
</feature>
<comment type="caution">
    <text evidence="8">The sequence shown here is derived from an EMBL/GenBank/DDBJ whole genome shotgun (WGS) entry which is preliminary data.</text>
</comment>
<dbReference type="PROSITE" id="PS50850">
    <property type="entry name" value="MFS"/>
    <property type="match status" value="1"/>
</dbReference>
<protein>
    <submittedName>
        <fullName evidence="8">MFS transporter</fullName>
    </submittedName>
</protein>
<evidence type="ECO:0000256" key="2">
    <source>
        <dbReference type="ARBA" id="ARBA00022448"/>
    </source>
</evidence>
<dbReference type="InterPro" id="IPR036259">
    <property type="entry name" value="MFS_trans_sf"/>
</dbReference>
<dbReference type="EMBL" id="JAUTXY010000002">
    <property type="protein sequence ID" value="MEE2056918.1"/>
    <property type="molecule type" value="Genomic_DNA"/>
</dbReference>
<reference evidence="8 9" key="1">
    <citation type="submission" date="2023-07" db="EMBL/GenBank/DDBJ databases">
        <authorList>
            <person name="Girao M."/>
            <person name="Carvalho M.F."/>
        </authorList>
    </citation>
    <scope>NUCLEOTIDE SEQUENCE [LARGE SCALE GENOMIC DNA]</scope>
    <source>
        <strain evidence="8 9">YIM65754</strain>
    </source>
</reference>
<feature type="transmembrane region" description="Helical" evidence="6">
    <location>
        <begin position="46"/>
        <end position="65"/>
    </location>
</feature>
<evidence type="ECO:0000256" key="6">
    <source>
        <dbReference type="SAM" id="Phobius"/>
    </source>
</evidence>
<evidence type="ECO:0000259" key="7">
    <source>
        <dbReference type="PROSITE" id="PS50850"/>
    </source>
</evidence>
<dbReference type="CDD" id="cd17504">
    <property type="entry name" value="MFS_MMR_MDR_like"/>
    <property type="match status" value="1"/>
</dbReference>
<evidence type="ECO:0000256" key="4">
    <source>
        <dbReference type="ARBA" id="ARBA00022989"/>
    </source>
</evidence>
<keyword evidence="4 6" id="KW-1133">Transmembrane helix</keyword>
<dbReference type="PANTHER" id="PTHR42718">
    <property type="entry name" value="MAJOR FACILITATOR SUPERFAMILY MULTIDRUG TRANSPORTER MFSC"/>
    <property type="match status" value="1"/>
</dbReference>
<feature type="transmembrane region" description="Helical" evidence="6">
    <location>
        <begin position="265"/>
        <end position="284"/>
    </location>
</feature>
<feature type="transmembrane region" description="Helical" evidence="6">
    <location>
        <begin position="304"/>
        <end position="323"/>
    </location>
</feature>
<evidence type="ECO:0000256" key="5">
    <source>
        <dbReference type="ARBA" id="ARBA00023136"/>
    </source>
</evidence>
<evidence type="ECO:0000256" key="1">
    <source>
        <dbReference type="ARBA" id="ARBA00004651"/>
    </source>
</evidence>
<evidence type="ECO:0000313" key="8">
    <source>
        <dbReference type="EMBL" id="MEE2056918.1"/>
    </source>
</evidence>
<comment type="subcellular location">
    <subcellularLocation>
        <location evidence="1">Cell membrane</location>
        <topology evidence="1">Multi-pass membrane protein</topology>
    </subcellularLocation>
</comment>
<organism evidence="8 9">
    <name type="scientific">Rhodococcus artemisiae</name>
    <dbReference type="NCBI Taxonomy" id="714159"/>
    <lineage>
        <taxon>Bacteria</taxon>
        <taxon>Bacillati</taxon>
        <taxon>Actinomycetota</taxon>
        <taxon>Actinomycetes</taxon>
        <taxon>Mycobacteriales</taxon>
        <taxon>Nocardiaceae</taxon>
        <taxon>Rhodococcus</taxon>
    </lineage>
</organism>
<evidence type="ECO:0000313" key="9">
    <source>
        <dbReference type="Proteomes" id="UP001336020"/>
    </source>
</evidence>
<evidence type="ECO:0000256" key="3">
    <source>
        <dbReference type="ARBA" id="ARBA00022692"/>
    </source>
</evidence>
<dbReference type="RefSeq" id="WP_330132185.1">
    <property type="nucleotide sequence ID" value="NZ_JAUTXY010000002.1"/>
</dbReference>
<gene>
    <name evidence="8" type="ORF">Q7514_05180</name>
</gene>
<keyword evidence="3 6" id="KW-0812">Transmembrane</keyword>
<feature type="transmembrane region" description="Helical" evidence="6">
    <location>
        <begin position="134"/>
        <end position="158"/>
    </location>
</feature>
<dbReference type="PANTHER" id="PTHR42718:SF9">
    <property type="entry name" value="MAJOR FACILITATOR SUPERFAMILY MULTIDRUG TRANSPORTER MFSC"/>
    <property type="match status" value="1"/>
</dbReference>
<dbReference type="SUPFAM" id="SSF103473">
    <property type="entry name" value="MFS general substrate transporter"/>
    <property type="match status" value="2"/>
</dbReference>
<dbReference type="Gene3D" id="1.20.1250.20">
    <property type="entry name" value="MFS general substrate transporter like domains"/>
    <property type="match status" value="2"/>
</dbReference>
<feature type="transmembrane region" description="Helical" evidence="6">
    <location>
        <begin position="335"/>
        <end position="355"/>
    </location>
</feature>
<feature type="transmembrane region" description="Helical" evidence="6">
    <location>
        <begin position="361"/>
        <end position="384"/>
    </location>
</feature>
<feature type="transmembrane region" description="Helical" evidence="6">
    <location>
        <begin position="435"/>
        <end position="457"/>
    </location>
</feature>
<feature type="transmembrane region" description="Helical" evidence="6">
    <location>
        <begin position="77"/>
        <end position="96"/>
    </location>
</feature>